<accession>A0A1Y1HVT8</accession>
<reference evidence="2 3" key="1">
    <citation type="journal article" date="2014" name="Nat. Commun.">
        <title>Klebsormidium flaccidum genome reveals primary factors for plant terrestrial adaptation.</title>
        <authorList>
            <person name="Hori K."/>
            <person name="Maruyama F."/>
            <person name="Fujisawa T."/>
            <person name="Togashi T."/>
            <person name="Yamamoto N."/>
            <person name="Seo M."/>
            <person name="Sato S."/>
            <person name="Yamada T."/>
            <person name="Mori H."/>
            <person name="Tajima N."/>
            <person name="Moriyama T."/>
            <person name="Ikeuchi M."/>
            <person name="Watanabe M."/>
            <person name="Wada H."/>
            <person name="Kobayashi K."/>
            <person name="Saito M."/>
            <person name="Masuda T."/>
            <person name="Sasaki-Sekimoto Y."/>
            <person name="Mashiguchi K."/>
            <person name="Awai K."/>
            <person name="Shimojima M."/>
            <person name="Masuda S."/>
            <person name="Iwai M."/>
            <person name="Nobusawa T."/>
            <person name="Narise T."/>
            <person name="Kondo S."/>
            <person name="Saito H."/>
            <person name="Sato R."/>
            <person name="Murakawa M."/>
            <person name="Ihara Y."/>
            <person name="Oshima-Yamada Y."/>
            <person name="Ohtaka K."/>
            <person name="Satoh M."/>
            <person name="Sonobe K."/>
            <person name="Ishii M."/>
            <person name="Ohtani R."/>
            <person name="Kanamori-Sato M."/>
            <person name="Honoki R."/>
            <person name="Miyazaki D."/>
            <person name="Mochizuki H."/>
            <person name="Umetsu J."/>
            <person name="Higashi K."/>
            <person name="Shibata D."/>
            <person name="Kamiya Y."/>
            <person name="Sato N."/>
            <person name="Nakamura Y."/>
            <person name="Tabata S."/>
            <person name="Ida S."/>
            <person name="Kurokawa K."/>
            <person name="Ohta H."/>
        </authorList>
    </citation>
    <scope>NUCLEOTIDE SEQUENCE [LARGE SCALE GENOMIC DNA]</scope>
    <source>
        <strain evidence="2 3">NIES-2285</strain>
    </source>
</reference>
<sequence>MALSQLVLVLVLGCTALTAAQSYKELKLQFVELGAPSTQGDDGTGFGNTQFFRNPIADYNTDAILGYNSGFCGSLKDTPSAISVVGGSGIYSGATGVCQFSTLSNDGANNNVFAYNCEFFVVSTPLSPATLGPRVGVAPVNGVCNPGSSNPNQCFAADGMSSICCPGNCPGSPTNTAACA</sequence>
<dbReference type="GO" id="GO:0046423">
    <property type="term" value="F:allene-oxide cyclase activity"/>
    <property type="evidence" value="ECO:0007669"/>
    <property type="project" value="InterPro"/>
</dbReference>
<name>A0A1Y1HVT8_KLENI</name>
<dbReference type="InterPro" id="IPR034871">
    <property type="entry name" value="Allene_oxi_cyc_sf"/>
</dbReference>
<keyword evidence="3" id="KW-1185">Reference proteome</keyword>
<gene>
    <name evidence="2" type="ORF">KFL_001060160</name>
</gene>
<evidence type="ECO:0000256" key="1">
    <source>
        <dbReference type="SAM" id="SignalP"/>
    </source>
</evidence>
<dbReference type="Proteomes" id="UP000054558">
    <property type="component" value="Unassembled WGS sequence"/>
</dbReference>
<proteinExistence type="predicted"/>
<protein>
    <recommendedName>
        <fullName evidence="4">Dirigent protein</fullName>
    </recommendedName>
</protein>
<feature type="chain" id="PRO_5012959950" description="Dirigent protein" evidence="1">
    <location>
        <begin position="21"/>
        <end position="180"/>
    </location>
</feature>
<dbReference type="GO" id="GO:0009695">
    <property type="term" value="P:jasmonic acid biosynthetic process"/>
    <property type="evidence" value="ECO:0007669"/>
    <property type="project" value="InterPro"/>
</dbReference>
<evidence type="ECO:0000313" key="2">
    <source>
        <dbReference type="EMBL" id="GAQ82283.1"/>
    </source>
</evidence>
<organism evidence="2 3">
    <name type="scientific">Klebsormidium nitens</name>
    <name type="common">Green alga</name>
    <name type="synonym">Ulothrix nitens</name>
    <dbReference type="NCBI Taxonomy" id="105231"/>
    <lineage>
        <taxon>Eukaryota</taxon>
        <taxon>Viridiplantae</taxon>
        <taxon>Streptophyta</taxon>
        <taxon>Klebsormidiophyceae</taxon>
        <taxon>Klebsormidiales</taxon>
        <taxon>Klebsormidiaceae</taxon>
        <taxon>Klebsormidium</taxon>
    </lineage>
</organism>
<dbReference type="AlphaFoldDB" id="A0A1Y1HVT8"/>
<evidence type="ECO:0000313" key="3">
    <source>
        <dbReference type="Proteomes" id="UP000054558"/>
    </source>
</evidence>
<evidence type="ECO:0008006" key="4">
    <source>
        <dbReference type="Google" id="ProtNLM"/>
    </source>
</evidence>
<dbReference type="SUPFAM" id="SSF141493">
    <property type="entry name" value="Allene oxide cyclase-like"/>
    <property type="match status" value="1"/>
</dbReference>
<dbReference type="EMBL" id="DF237055">
    <property type="protein sequence ID" value="GAQ82283.1"/>
    <property type="molecule type" value="Genomic_DNA"/>
</dbReference>
<feature type="signal peptide" evidence="1">
    <location>
        <begin position="1"/>
        <end position="20"/>
    </location>
</feature>
<keyword evidence="1" id="KW-0732">Signal</keyword>